<feature type="region of interest" description="Disordered" evidence="1">
    <location>
        <begin position="1"/>
        <end position="65"/>
    </location>
</feature>
<accession>V8PD02</accession>
<dbReference type="AlphaFoldDB" id="V8PD02"/>
<name>V8PD02_OPHHA</name>
<sequence length="65" mass="6995">MSCKALLSPKPAFQSDPMSGAKEPSGHTIWASQRRRKEVPLSRATRSSSCRESIPISTAIGSPKP</sequence>
<dbReference type="Proteomes" id="UP000018936">
    <property type="component" value="Unassembled WGS sequence"/>
</dbReference>
<gene>
    <name evidence="2" type="ORF">L345_01740</name>
</gene>
<reference evidence="2 3" key="1">
    <citation type="journal article" date="2013" name="Proc. Natl. Acad. Sci. U.S.A.">
        <title>The king cobra genome reveals dynamic gene evolution and adaptation in the snake venom system.</title>
        <authorList>
            <person name="Vonk F.J."/>
            <person name="Casewell N.R."/>
            <person name="Henkel C.V."/>
            <person name="Heimberg A.M."/>
            <person name="Jansen H.J."/>
            <person name="McCleary R.J."/>
            <person name="Kerkkamp H.M."/>
            <person name="Vos R.A."/>
            <person name="Guerreiro I."/>
            <person name="Calvete J.J."/>
            <person name="Wuster W."/>
            <person name="Woods A.E."/>
            <person name="Logan J.M."/>
            <person name="Harrison R.A."/>
            <person name="Castoe T.A."/>
            <person name="de Koning A.P."/>
            <person name="Pollock D.D."/>
            <person name="Yandell M."/>
            <person name="Calderon D."/>
            <person name="Renjifo C."/>
            <person name="Currier R.B."/>
            <person name="Salgado D."/>
            <person name="Pla D."/>
            <person name="Sanz L."/>
            <person name="Hyder A.S."/>
            <person name="Ribeiro J.M."/>
            <person name="Arntzen J.W."/>
            <person name="van den Thillart G.E."/>
            <person name="Boetzer M."/>
            <person name="Pirovano W."/>
            <person name="Dirks R.P."/>
            <person name="Spaink H.P."/>
            <person name="Duboule D."/>
            <person name="McGlinn E."/>
            <person name="Kini R.M."/>
            <person name="Richardson M.K."/>
        </authorList>
    </citation>
    <scope>NUCLEOTIDE SEQUENCE</scope>
    <source>
        <tissue evidence="2">Blood</tissue>
    </source>
</reference>
<evidence type="ECO:0000313" key="3">
    <source>
        <dbReference type="Proteomes" id="UP000018936"/>
    </source>
</evidence>
<evidence type="ECO:0000313" key="2">
    <source>
        <dbReference type="EMBL" id="ETE72429.1"/>
    </source>
</evidence>
<feature type="non-terminal residue" evidence="2">
    <location>
        <position position="1"/>
    </location>
</feature>
<protein>
    <submittedName>
        <fullName evidence="2">Uncharacterized protein</fullName>
    </submittedName>
</protein>
<organism evidence="2 3">
    <name type="scientific">Ophiophagus hannah</name>
    <name type="common">King cobra</name>
    <name type="synonym">Naja hannah</name>
    <dbReference type="NCBI Taxonomy" id="8665"/>
    <lineage>
        <taxon>Eukaryota</taxon>
        <taxon>Metazoa</taxon>
        <taxon>Chordata</taxon>
        <taxon>Craniata</taxon>
        <taxon>Vertebrata</taxon>
        <taxon>Euteleostomi</taxon>
        <taxon>Lepidosauria</taxon>
        <taxon>Squamata</taxon>
        <taxon>Bifurcata</taxon>
        <taxon>Unidentata</taxon>
        <taxon>Episquamata</taxon>
        <taxon>Toxicofera</taxon>
        <taxon>Serpentes</taxon>
        <taxon>Colubroidea</taxon>
        <taxon>Elapidae</taxon>
        <taxon>Elapinae</taxon>
        <taxon>Ophiophagus</taxon>
    </lineage>
</organism>
<proteinExistence type="predicted"/>
<feature type="compositionally biased region" description="Polar residues" evidence="1">
    <location>
        <begin position="44"/>
        <end position="65"/>
    </location>
</feature>
<comment type="caution">
    <text evidence="2">The sequence shown here is derived from an EMBL/GenBank/DDBJ whole genome shotgun (WGS) entry which is preliminary data.</text>
</comment>
<evidence type="ECO:0000256" key="1">
    <source>
        <dbReference type="SAM" id="MobiDB-lite"/>
    </source>
</evidence>
<keyword evidence="3" id="KW-1185">Reference proteome</keyword>
<dbReference type="EMBL" id="AZIM01000224">
    <property type="protein sequence ID" value="ETE72429.1"/>
    <property type="molecule type" value="Genomic_DNA"/>
</dbReference>